<evidence type="ECO:0000313" key="3">
    <source>
        <dbReference type="EMBL" id="SMF63596.1"/>
    </source>
</evidence>
<dbReference type="AlphaFoldDB" id="A0A1X7G432"/>
<keyword evidence="4" id="KW-1185">Reference proteome</keyword>
<dbReference type="STRING" id="28094.SAMN06295900_113118"/>
<accession>A0A1X7G432</accession>
<evidence type="ECO:0000256" key="1">
    <source>
        <dbReference type="SAM" id="MobiDB-lite"/>
    </source>
</evidence>
<dbReference type="SUPFAM" id="SSF56399">
    <property type="entry name" value="ADP-ribosylation"/>
    <property type="match status" value="1"/>
</dbReference>
<organism evidence="3 4">
    <name type="scientific">Trinickia caryophylli</name>
    <name type="common">Paraburkholderia caryophylli</name>
    <dbReference type="NCBI Taxonomy" id="28094"/>
    <lineage>
        <taxon>Bacteria</taxon>
        <taxon>Pseudomonadati</taxon>
        <taxon>Pseudomonadota</taxon>
        <taxon>Betaproteobacteria</taxon>
        <taxon>Burkholderiales</taxon>
        <taxon>Burkholderiaceae</taxon>
        <taxon>Trinickia</taxon>
    </lineage>
</organism>
<dbReference type="GO" id="GO:0005576">
    <property type="term" value="C:extracellular region"/>
    <property type="evidence" value="ECO:0007669"/>
    <property type="project" value="InterPro"/>
</dbReference>
<sequence>MPNLLKPFLRCFSPGGQVTGEQPALHSRDTSATPPSRGASLHSAMGPLAGLAQLQQGKKQSPQPSGREHPAQRISIGQTSAQRSAAAPMSPRPTGLQAPGRLWSPVSKSTPTANTAKPEKLSTWTRVGDKPGGTAAGALYVDGHGQRWLVKGYGNNDMAKSEVLASHLLNAAGAPTAELKLVDLGHEHQGGLGVASRWLDHAQAFDVRNHAHVKSMRQAFVAHAWLANWDSVGLLHDNVVIHRGKAVHIDPGGALEYRAMGGKKGGAFAGEVGELETMRDPAMNRASAAVYGSMTKEEIARGASAVLNLPPATIKNLVSRHGPGSSADRMALSAKLIERQRHIKTWCNAAQPGTSRDTGHTLKALDKKFPVYTGAPGGHRVKNIARFVELGTVTEPPRLPEPALNEHDVESYAAHTMAGVAKLPTAQREAILSYAHLGYEEINASLRAGKPSKTAKALDAAIRNAGCEIPPGTLLSRKIKVSGPFKEQLLNATGKVVQEPAVMSTSTKPDMFTGNVHLKLTVGHGVKGLFLGWGSAPGGDSISRMPGESEIVLSPNTRLYIHKVTETRGGGDKDGFGGDGSWMTHIVHALVLPTR</sequence>
<feature type="region of interest" description="Disordered" evidence="1">
    <location>
        <begin position="13"/>
        <end position="129"/>
    </location>
</feature>
<dbReference type="GO" id="GO:0016740">
    <property type="term" value="F:transferase activity"/>
    <property type="evidence" value="ECO:0007669"/>
    <property type="project" value="UniProtKB-KW"/>
</dbReference>
<dbReference type="Pfam" id="PF03496">
    <property type="entry name" value="ADPrib_exo_Tox"/>
    <property type="match status" value="1"/>
</dbReference>
<feature type="domain" description="ADP ribosyltransferase" evidence="2">
    <location>
        <begin position="420"/>
        <end position="568"/>
    </location>
</feature>
<dbReference type="EMBL" id="FXAH01000013">
    <property type="protein sequence ID" value="SMF63596.1"/>
    <property type="molecule type" value="Genomic_DNA"/>
</dbReference>
<feature type="compositionally biased region" description="Polar residues" evidence="1">
    <location>
        <begin position="106"/>
        <end position="115"/>
    </location>
</feature>
<dbReference type="Proteomes" id="UP000192911">
    <property type="component" value="Unassembled WGS sequence"/>
</dbReference>
<dbReference type="OrthoDB" id="9806482at2"/>
<evidence type="ECO:0000313" key="4">
    <source>
        <dbReference type="Proteomes" id="UP000192911"/>
    </source>
</evidence>
<gene>
    <name evidence="3" type="ORF">SAMN06295900_113118</name>
</gene>
<dbReference type="Gene3D" id="3.90.176.10">
    <property type="entry name" value="Toxin ADP-ribosyltransferase, Chain A, domain 1"/>
    <property type="match status" value="1"/>
</dbReference>
<protein>
    <submittedName>
        <fullName evidence="3">ADP-ribosyltransferase exoenzyme</fullName>
    </submittedName>
</protein>
<dbReference type="GeneID" id="95553257"/>
<feature type="compositionally biased region" description="Polar residues" evidence="1">
    <location>
        <begin position="53"/>
        <end position="64"/>
    </location>
</feature>
<proteinExistence type="predicted"/>
<dbReference type="RefSeq" id="WP_085229368.1">
    <property type="nucleotide sequence ID" value="NZ_BSQD01000007.1"/>
</dbReference>
<reference evidence="4" key="1">
    <citation type="submission" date="2017-04" db="EMBL/GenBank/DDBJ databases">
        <authorList>
            <person name="Varghese N."/>
            <person name="Submissions S."/>
        </authorList>
    </citation>
    <scope>NUCLEOTIDE SEQUENCE [LARGE SCALE GENOMIC DNA]</scope>
    <source>
        <strain evidence="4">Ballard 720</strain>
    </source>
</reference>
<dbReference type="InterPro" id="IPR003540">
    <property type="entry name" value="ADP-ribosyltransferase"/>
</dbReference>
<dbReference type="PROSITE" id="PS51996">
    <property type="entry name" value="TR_MART"/>
    <property type="match status" value="1"/>
</dbReference>
<name>A0A1X7G432_TRICW</name>
<keyword evidence="3" id="KW-0808">Transferase</keyword>
<evidence type="ECO:0000259" key="2">
    <source>
        <dbReference type="Pfam" id="PF03496"/>
    </source>
</evidence>